<evidence type="ECO:0000313" key="2">
    <source>
        <dbReference type="Proteomes" id="UP001184833"/>
    </source>
</evidence>
<gene>
    <name evidence="1" type="ORF">J2786_001308</name>
</gene>
<organism evidence="1 2">
    <name type="scientific">Chryseobacterium vietnamense</name>
    <dbReference type="NCBI Taxonomy" id="866785"/>
    <lineage>
        <taxon>Bacteria</taxon>
        <taxon>Pseudomonadati</taxon>
        <taxon>Bacteroidota</taxon>
        <taxon>Flavobacteriia</taxon>
        <taxon>Flavobacteriales</taxon>
        <taxon>Weeksellaceae</taxon>
        <taxon>Chryseobacterium group</taxon>
        <taxon>Chryseobacterium</taxon>
    </lineage>
</organism>
<dbReference type="EMBL" id="JAVDQX010000001">
    <property type="protein sequence ID" value="MDR6458215.1"/>
    <property type="molecule type" value="Genomic_DNA"/>
</dbReference>
<name>A0ACC6J5Z6_9FLAO</name>
<evidence type="ECO:0000313" key="1">
    <source>
        <dbReference type="EMBL" id="MDR6458215.1"/>
    </source>
</evidence>
<dbReference type="Proteomes" id="UP001184833">
    <property type="component" value="Unassembled WGS sequence"/>
</dbReference>
<protein>
    <submittedName>
        <fullName evidence="1">Uncharacterized protein</fullName>
    </submittedName>
</protein>
<sequence>MKFKILLILMFSVQWIHSQTGINIKQPTKALDVNGELRVRNIKTEKDPEYIIVTDADGVVGKKKYEEIKPQKGDVKRGFQKTDHHGWYLLDGRQISSLPSNASLSAKNIGYATALPSATGKFLKISGNAQYTASTGGKNTVILDKNNLSKLSFTGETSLSSNASHNHSFIDKRSDIFGSNFNGTLANVGNTNGANKRNPHLSPQAKTTNSGNHTHSFKISNAGGNSQSFSIVPEYIEVNTFIYLGN</sequence>
<keyword evidence="2" id="KW-1185">Reference proteome</keyword>
<comment type="caution">
    <text evidence="1">The sequence shown here is derived from an EMBL/GenBank/DDBJ whole genome shotgun (WGS) entry which is preliminary data.</text>
</comment>
<reference evidence="1" key="1">
    <citation type="submission" date="2023-07" db="EMBL/GenBank/DDBJ databases">
        <title>Sorghum-associated microbial communities from plants grown in Nebraska, USA.</title>
        <authorList>
            <person name="Schachtman D."/>
        </authorList>
    </citation>
    <scope>NUCLEOTIDE SEQUENCE</scope>
    <source>
        <strain evidence="1">DS2329</strain>
    </source>
</reference>
<accession>A0ACC6J5Z6</accession>
<proteinExistence type="predicted"/>